<feature type="transmembrane region" description="Helical" evidence="15">
    <location>
        <begin position="539"/>
        <end position="559"/>
    </location>
</feature>
<feature type="region of interest" description="Disordered" evidence="14">
    <location>
        <begin position="1104"/>
        <end position="1155"/>
    </location>
</feature>
<evidence type="ECO:0000256" key="9">
    <source>
        <dbReference type="ARBA" id="ARBA00023180"/>
    </source>
</evidence>
<evidence type="ECO:0000256" key="16">
    <source>
        <dbReference type="SAM" id="SignalP"/>
    </source>
</evidence>
<feature type="binding site" evidence="12">
    <location>
        <position position="705"/>
    </location>
    <ligand>
        <name>L-glutamate</name>
        <dbReference type="ChEBI" id="CHEBI:29985"/>
    </ligand>
</feature>
<feature type="transmembrane region" description="Helical" evidence="15">
    <location>
        <begin position="793"/>
        <end position="816"/>
    </location>
</feature>
<evidence type="ECO:0000313" key="19">
    <source>
        <dbReference type="EnsemblMetazoa" id="G164.1:cds"/>
    </source>
</evidence>
<organism evidence="19 20">
    <name type="scientific">Magallana gigas</name>
    <name type="common">Pacific oyster</name>
    <name type="synonym">Crassostrea gigas</name>
    <dbReference type="NCBI Taxonomy" id="29159"/>
    <lineage>
        <taxon>Eukaryota</taxon>
        <taxon>Metazoa</taxon>
        <taxon>Spiralia</taxon>
        <taxon>Lophotrochozoa</taxon>
        <taxon>Mollusca</taxon>
        <taxon>Bivalvia</taxon>
        <taxon>Autobranchia</taxon>
        <taxon>Pteriomorphia</taxon>
        <taxon>Ostreida</taxon>
        <taxon>Ostreoidea</taxon>
        <taxon>Ostreidae</taxon>
        <taxon>Magallana</taxon>
    </lineage>
</organism>
<keyword evidence="4 15" id="KW-0812">Transmembrane</keyword>
<dbReference type="SMART" id="SM00079">
    <property type="entry name" value="PBPe"/>
    <property type="match status" value="1"/>
</dbReference>
<dbReference type="InterPro" id="IPR028082">
    <property type="entry name" value="Peripla_BP_I"/>
</dbReference>
<keyword evidence="16" id="KW-0732">Signal</keyword>
<keyword evidence="3" id="KW-1003">Cell membrane</keyword>
<feature type="disulfide bond" evidence="13">
    <location>
        <begin position="720"/>
        <end position="774"/>
    </location>
</feature>
<feature type="binding site" evidence="12">
    <location>
        <position position="499"/>
    </location>
    <ligand>
        <name>L-glutamate</name>
        <dbReference type="ChEBI" id="CHEBI:29985"/>
    </ligand>
</feature>
<keyword evidence="9" id="KW-0325">Glycoprotein</keyword>
<feature type="domain" description="Ionotropic glutamate receptor L-glutamate and glycine-binding" evidence="18">
    <location>
        <begin position="427"/>
        <end position="488"/>
    </location>
</feature>
<keyword evidence="8" id="KW-0675">Receptor</keyword>
<sequence>MAFQTWCIVLLLPLYCHGNDIVAVIEQDVYNIHFRTFYLSVGGPGVNVSGAVYPTYTGVYDQLHGVCSYLTQRTLAVFIVGNRDSINFISMVTDVLGIPTLAYLKDPKTVYQKRENKLLLVLGHSYQETARAVLTFFKTNFWFRFLIIVEDTALHDRFFGEVISLNHTELWTISLLVVSKKMTPEGLHRQLYNHLAEDTIVLLHLDPPMAVLIFKSLPCNTSKKVRWFITEKGYTQNTLLIKLYPIGSLVMVPDSVTSLDDVISDSVSYLNSAIQSAPRDDKVSRGVGQSCMNGAYRHHTTGLKLYRHFQEKVYQGFSMKFEFNSDGYLANKNYRIKALKGVVGRSIWEDVGYVHGEIARPRGILWPSEPDLDIRNGRVRYRVVTNPVKPFVMVENGIEDSNQCIQSTPCIQILVSDENQTLNVLHNYENINDSSSFQLKCCRGFAVDLLNKLASDLEFEYVLYIVHDTTYGKEKNGTWDGMMRDLTNGIAHMAIAAFSITGNRLRAIDFSYPYYFSRFTVLYTQQSQKTYMYAFLEPFSPEVWCTIFVSASLSALGMSMFEWNSPFGLNPWGRKRKQNYTIGSGMTMVYSLLFGHTVSTKSPKSWPSKVLQNFWASACIFIIASYTANLAAFLAGKHNGIDYNSVFDSRLMEIRVGVLGGSAVEALTNNINKKLYQRSQHYLVPTTNDAINMLINGNIDAYLGDYPILDYARVKLDPNCNLYIVPQSFGEDEYGIGFPKDSPLQKPVSEKIKHYHESGYLENLIDIHFDEEKCFNQGINQQRFSLTVFHHSGLFALLSIAIVCCILLVLVEHLVFKFLLPICRRRPDDSFWKSLNVMFFSQRLHRCINSAVLVSAQESAKEMLGIVKKGDFSRLFMKSTIRKNKLADMAKTKRINRNFLDIVEKAKWVNEMKSTSLFPDDSPDEPVDITRLSLRNLSNCVNLEALRSQYQHSLPKVDSVRDYDDSGEECNESEADDIQTLRGLENLCDIQASDSKYDMWYVPGKLAADDNQELEYCDKRDVHLLSRCESGCISGTASDETLGACYRGEKEAACYRGENGAVDYGGENEAACYGGENKASFCEVSQVACQLSSKDGSASFAKNRQCYSDDESDDEKSGLLTWDRNRGHSSRSARSSTSERYRPHSMQSSPREHNKTRARGLHALNHATAQPLNVASMSKQELLHLWKSSELQLNYLLQNTLRENIELKKSLSKLRKRPIKDTAV</sequence>
<evidence type="ECO:0000256" key="1">
    <source>
        <dbReference type="ARBA" id="ARBA00004651"/>
    </source>
</evidence>
<keyword evidence="11" id="KW-0407">Ion channel</keyword>
<evidence type="ECO:0000256" key="3">
    <source>
        <dbReference type="ARBA" id="ARBA00022475"/>
    </source>
</evidence>
<dbReference type="OMA" id="RCINSAV"/>
<evidence type="ECO:0000256" key="8">
    <source>
        <dbReference type="ARBA" id="ARBA00023170"/>
    </source>
</evidence>
<protein>
    <recommendedName>
        <fullName evidence="21">Glutamate [NMDA] receptor subunit 3A</fullName>
    </recommendedName>
</protein>
<evidence type="ECO:0000256" key="2">
    <source>
        <dbReference type="ARBA" id="ARBA00022448"/>
    </source>
</evidence>
<name>A0A8W8IYC0_MAGGI</name>
<evidence type="ECO:0000259" key="17">
    <source>
        <dbReference type="SMART" id="SM00079"/>
    </source>
</evidence>
<dbReference type="GO" id="GO:0038023">
    <property type="term" value="F:signaling receptor activity"/>
    <property type="evidence" value="ECO:0007669"/>
    <property type="project" value="InterPro"/>
</dbReference>
<evidence type="ECO:0000256" key="14">
    <source>
        <dbReference type="SAM" id="MobiDB-lite"/>
    </source>
</evidence>
<keyword evidence="2" id="KW-0813">Transport</keyword>
<keyword evidence="5 15" id="KW-1133">Transmembrane helix</keyword>
<dbReference type="GO" id="GO:0015276">
    <property type="term" value="F:ligand-gated monoatomic ion channel activity"/>
    <property type="evidence" value="ECO:0007669"/>
    <property type="project" value="InterPro"/>
</dbReference>
<feature type="signal peptide" evidence="16">
    <location>
        <begin position="1"/>
        <end position="18"/>
    </location>
</feature>
<dbReference type="EnsemblMetazoa" id="G164.1">
    <property type="protein sequence ID" value="G164.1:cds"/>
    <property type="gene ID" value="G164"/>
</dbReference>
<feature type="binding site" evidence="12">
    <location>
        <position position="504"/>
    </location>
    <ligand>
        <name>L-glutamate</name>
        <dbReference type="ChEBI" id="CHEBI:29985"/>
    </ligand>
</feature>
<evidence type="ECO:0000256" key="6">
    <source>
        <dbReference type="ARBA" id="ARBA00023065"/>
    </source>
</evidence>
<keyword evidence="13" id="KW-1015">Disulfide bond</keyword>
<evidence type="ECO:0000259" key="18">
    <source>
        <dbReference type="SMART" id="SM00918"/>
    </source>
</evidence>
<evidence type="ECO:0008006" key="21">
    <source>
        <dbReference type="Google" id="ProtNLM"/>
    </source>
</evidence>
<feature type="domain" description="Ionotropic glutamate receptor C-terminal" evidence="17">
    <location>
        <begin position="421"/>
        <end position="771"/>
    </location>
</feature>
<evidence type="ECO:0000256" key="4">
    <source>
        <dbReference type="ARBA" id="ARBA00022692"/>
    </source>
</evidence>
<keyword evidence="20" id="KW-1185">Reference proteome</keyword>
<evidence type="ECO:0000313" key="20">
    <source>
        <dbReference type="Proteomes" id="UP000005408"/>
    </source>
</evidence>
<feature type="transmembrane region" description="Helical" evidence="15">
    <location>
        <begin position="580"/>
        <end position="599"/>
    </location>
</feature>
<dbReference type="InterPro" id="IPR019594">
    <property type="entry name" value="Glu/Gly-bd"/>
</dbReference>
<evidence type="ECO:0000256" key="12">
    <source>
        <dbReference type="PIRSR" id="PIRSR601508-1"/>
    </source>
</evidence>
<evidence type="ECO:0000256" key="10">
    <source>
        <dbReference type="ARBA" id="ARBA00023286"/>
    </source>
</evidence>
<keyword evidence="10" id="KW-1071">Ligand-gated ion channel</keyword>
<dbReference type="Proteomes" id="UP000005408">
    <property type="component" value="Unassembled WGS sequence"/>
</dbReference>
<keyword evidence="6" id="KW-0406">Ion transport</keyword>
<dbReference type="SMART" id="SM00918">
    <property type="entry name" value="Lig_chan-Glu_bd"/>
    <property type="match status" value="1"/>
</dbReference>
<dbReference type="Pfam" id="PF10613">
    <property type="entry name" value="Lig_chan-Glu_bd"/>
    <property type="match status" value="1"/>
</dbReference>
<dbReference type="FunFam" id="3.40.190.10:FF:000097">
    <property type="entry name" value="Putative glutamate receptor ionotropic NMDA 3A"/>
    <property type="match status" value="1"/>
</dbReference>
<feature type="chain" id="PRO_5036482294" description="Glutamate [NMDA] receptor subunit 3A" evidence="16">
    <location>
        <begin position="19"/>
        <end position="1224"/>
    </location>
</feature>
<evidence type="ECO:0000256" key="13">
    <source>
        <dbReference type="PIRSR" id="PIRSR601508-3"/>
    </source>
</evidence>
<dbReference type="OrthoDB" id="5984008at2759"/>
<comment type="subcellular location">
    <subcellularLocation>
        <location evidence="1">Cell membrane</location>
        <topology evidence="1">Multi-pass membrane protein</topology>
    </subcellularLocation>
</comment>
<dbReference type="InterPro" id="IPR001320">
    <property type="entry name" value="Iontro_rcpt_C"/>
</dbReference>
<dbReference type="InterPro" id="IPR001508">
    <property type="entry name" value="Iono_Glu_rcpt_met"/>
</dbReference>
<feature type="transmembrane region" description="Helical" evidence="15">
    <location>
        <begin position="614"/>
        <end position="635"/>
    </location>
</feature>
<dbReference type="InterPro" id="IPR015683">
    <property type="entry name" value="Ionotropic_Glu_rcpt"/>
</dbReference>
<evidence type="ECO:0000256" key="7">
    <source>
        <dbReference type="ARBA" id="ARBA00023136"/>
    </source>
</evidence>
<dbReference type="AlphaFoldDB" id="A0A8W8IYC0"/>
<dbReference type="Gene3D" id="3.40.190.10">
    <property type="entry name" value="Periplasmic binding protein-like II"/>
    <property type="match status" value="3"/>
</dbReference>
<dbReference type="SUPFAM" id="SSF53822">
    <property type="entry name" value="Periplasmic binding protein-like I"/>
    <property type="match status" value="1"/>
</dbReference>
<proteinExistence type="predicted"/>
<reference evidence="19" key="1">
    <citation type="submission" date="2022-08" db="UniProtKB">
        <authorList>
            <consortium name="EnsemblMetazoa"/>
        </authorList>
    </citation>
    <scope>IDENTIFICATION</scope>
    <source>
        <strain evidence="19">05x7-T-G4-1.051#20</strain>
    </source>
</reference>
<evidence type="ECO:0000256" key="11">
    <source>
        <dbReference type="ARBA" id="ARBA00023303"/>
    </source>
</evidence>
<dbReference type="PANTHER" id="PTHR18966">
    <property type="entry name" value="IONOTROPIC GLUTAMATE RECEPTOR"/>
    <property type="match status" value="1"/>
</dbReference>
<dbReference type="GO" id="GO:0005886">
    <property type="term" value="C:plasma membrane"/>
    <property type="evidence" value="ECO:0007669"/>
    <property type="project" value="UniProtKB-SubCell"/>
</dbReference>
<dbReference type="PRINTS" id="PR00177">
    <property type="entry name" value="NMDARECEPTOR"/>
</dbReference>
<accession>A0A8W8IYC0</accession>
<evidence type="ECO:0000256" key="15">
    <source>
        <dbReference type="SAM" id="Phobius"/>
    </source>
</evidence>
<dbReference type="SUPFAM" id="SSF53850">
    <property type="entry name" value="Periplasmic binding protein-like II"/>
    <property type="match status" value="1"/>
</dbReference>
<evidence type="ECO:0000256" key="5">
    <source>
        <dbReference type="ARBA" id="ARBA00022989"/>
    </source>
</evidence>
<dbReference type="Pfam" id="PF00060">
    <property type="entry name" value="Lig_chan"/>
    <property type="match status" value="1"/>
</dbReference>
<dbReference type="Gene3D" id="3.40.50.2300">
    <property type="match status" value="2"/>
</dbReference>
<keyword evidence="7 15" id="KW-0472">Membrane</keyword>